<dbReference type="PANTHER" id="PTHR32487">
    <property type="entry name" value="3-OXO-DELTA(4,5)-STEROID 5-BETA-REDUCTASE"/>
    <property type="match status" value="1"/>
</dbReference>
<sequence>MSWWWREPLALLRYSSDHLNPLLSQKDRRGLRRPSGKYESVGLVVGVTGIVGNSLAEILPLHDTPGGPWKVYGVSRRPLCSWSPSPVPAFEHIQCDISDPDDTLEKLAPLTDVTHIFYVSWAARPTEAENCAVNSAMLRNVLSVVLPNAPNLQHVCLQTGRKHYFGAFEFLGKEIPEPPFTEDMARPTRRTSITILKTSCLTNCLREMEPCLEQFGVDYAGYEGEENRVKLEDVMKGKEGVWEEIVAKYDLVPTKLDEVAAWWFADVVLGVEIEHLIA</sequence>
<dbReference type="OrthoDB" id="1731983at2759"/>
<accession>A0A9D5CJM9</accession>
<name>A0A9D5CJM9_9LILI</name>
<gene>
    <name evidence="1" type="ORF">J5N97_015702</name>
</gene>
<keyword evidence="2" id="KW-1185">Reference proteome</keyword>
<dbReference type="AlphaFoldDB" id="A0A9D5CJM9"/>
<evidence type="ECO:0000313" key="2">
    <source>
        <dbReference type="Proteomes" id="UP001085076"/>
    </source>
</evidence>
<evidence type="ECO:0000313" key="1">
    <source>
        <dbReference type="EMBL" id="KAJ0973737.1"/>
    </source>
</evidence>
<dbReference type="SUPFAM" id="SSF51735">
    <property type="entry name" value="NAD(P)-binding Rossmann-fold domains"/>
    <property type="match status" value="1"/>
</dbReference>
<dbReference type="Gene3D" id="3.40.50.720">
    <property type="entry name" value="NAD(P)-binding Rossmann-like Domain"/>
    <property type="match status" value="2"/>
</dbReference>
<proteinExistence type="predicted"/>
<protein>
    <recommendedName>
        <fullName evidence="3">NAD-dependent epimerase/dehydratase domain-containing protein</fullName>
    </recommendedName>
</protein>
<dbReference type="Proteomes" id="UP001085076">
    <property type="component" value="Miscellaneous, Linkage group lg04"/>
</dbReference>
<comment type="caution">
    <text evidence="1">The sequence shown here is derived from an EMBL/GenBank/DDBJ whole genome shotgun (WGS) entry which is preliminary data.</text>
</comment>
<reference evidence="1" key="1">
    <citation type="submission" date="2021-03" db="EMBL/GenBank/DDBJ databases">
        <authorList>
            <person name="Li Z."/>
            <person name="Yang C."/>
        </authorList>
    </citation>
    <scope>NUCLEOTIDE SEQUENCE</scope>
    <source>
        <strain evidence="1">Dzin_1.0</strain>
        <tissue evidence="1">Leaf</tissue>
    </source>
</reference>
<dbReference type="InterPro" id="IPR036291">
    <property type="entry name" value="NAD(P)-bd_dom_sf"/>
</dbReference>
<dbReference type="EMBL" id="JAGGNH010000004">
    <property type="protein sequence ID" value="KAJ0973737.1"/>
    <property type="molecule type" value="Genomic_DNA"/>
</dbReference>
<organism evidence="1 2">
    <name type="scientific">Dioscorea zingiberensis</name>
    <dbReference type="NCBI Taxonomy" id="325984"/>
    <lineage>
        <taxon>Eukaryota</taxon>
        <taxon>Viridiplantae</taxon>
        <taxon>Streptophyta</taxon>
        <taxon>Embryophyta</taxon>
        <taxon>Tracheophyta</taxon>
        <taxon>Spermatophyta</taxon>
        <taxon>Magnoliopsida</taxon>
        <taxon>Liliopsida</taxon>
        <taxon>Dioscoreales</taxon>
        <taxon>Dioscoreaceae</taxon>
        <taxon>Dioscorea</taxon>
    </lineage>
</organism>
<dbReference type="PANTHER" id="PTHR32487:SF0">
    <property type="entry name" value="3-OXO-DELTA(4,5)-STEROID 5-BETA-REDUCTASE"/>
    <property type="match status" value="1"/>
</dbReference>
<reference evidence="1" key="2">
    <citation type="journal article" date="2022" name="Hortic Res">
        <title>The genome of Dioscorea zingiberensis sheds light on the biosynthesis, origin and evolution of the medicinally important diosgenin saponins.</title>
        <authorList>
            <person name="Li Y."/>
            <person name="Tan C."/>
            <person name="Li Z."/>
            <person name="Guo J."/>
            <person name="Li S."/>
            <person name="Chen X."/>
            <person name="Wang C."/>
            <person name="Dai X."/>
            <person name="Yang H."/>
            <person name="Song W."/>
            <person name="Hou L."/>
            <person name="Xu J."/>
            <person name="Tong Z."/>
            <person name="Xu A."/>
            <person name="Yuan X."/>
            <person name="Wang W."/>
            <person name="Yang Q."/>
            <person name="Chen L."/>
            <person name="Sun Z."/>
            <person name="Wang K."/>
            <person name="Pan B."/>
            <person name="Chen J."/>
            <person name="Bao Y."/>
            <person name="Liu F."/>
            <person name="Qi X."/>
            <person name="Gang D.R."/>
            <person name="Wen J."/>
            <person name="Li J."/>
        </authorList>
    </citation>
    <scope>NUCLEOTIDE SEQUENCE</scope>
    <source>
        <strain evidence="1">Dzin_1.0</strain>
    </source>
</reference>
<evidence type="ECO:0008006" key="3">
    <source>
        <dbReference type="Google" id="ProtNLM"/>
    </source>
</evidence>